<keyword evidence="4" id="KW-0249">Electron transport</keyword>
<feature type="domain" description="Cytochrome c" evidence="9">
    <location>
        <begin position="51"/>
        <end position="125"/>
    </location>
</feature>
<dbReference type="PROSITE" id="PS51007">
    <property type="entry name" value="CYTC"/>
    <property type="match status" value="1"/>
</dbReference>
<sequence>MILSEVIRLNKYLAYTLSVIVFLGIVVGFTYWLTSTEEQAGGGEEHGEEAGTEVNAEEVFAANCASCHGQNLEGQVGPALNKVGGKYSQEEILGIIQNGKGGGMPAGVIKGKEAEAVAKWLSEKK</sequence>
<feature type="transmembrane region" description="Helical" evidence="8">
    <location>
        <begin position="12"/>
        <end position="33"/>
    </location>
</feature>
<feature type="binding site" description="covalent" evidence="6">
    <location>
        <position position="64"/>
    </location>
    <ligand>
        <name>heme c</name>
        <dbReference type="ChEBI" id="CHEBI:61717"/>
    </ligand>
</feature>
<keyword evidence="8" id="KW-0812">Transmembrane</keyword>
<dbReference type="GO" id="GO:0009055">
    <property type="term" value="F:electron transfer activity"/>
    <property type="evidence" value="ECO:0007669"/>
    <property type="project" value="InterPro"/>
</dbReference>
<feature type="binding site" description="covalent" evidence="6">
    <location>
        <position position="67"/>
    </location>
    <ligand>
        <name>heme c</name>
        <dbReference type="ChEBI" id="CHEBI:61717"/>
    </ligand>
</feature>
<keyword evidence="11" id="KW-1185">Reference proteome</keyword>
<dbReference type="OrthoDB" id="7933886at2"/>
<reference evidence="10 11" key="1">
    <citation type="submission" date="2019-04" db="EMBL/GenBank/DDBJ databases">
        <title>Bacillus caeni sp. nov., a bacterium isolated from mangrove sediment.</title>
        <authorList>
            <person name="Huang H."/>
            <person name="Mo K."/>
            <person name="Hu Y."/>
        </authorList>
    </citation>
    <scope>NUCLEOTIDE SEQUENCE [LARGE SCALE GENOMIC DNA]</scope>
    <source>
        <strain evidence="10 11">HB172195</strain>
    </source>
</reference>
<dbReference type="PANTHER" id="PTHR37823:SF4">
    <property type="entry name" value="MENAQUINOL-CYTOCHROME C REDUCTASE CYTOCHROME B_C SUBUNIT"/>
    <property type="match status" value="1"/>
</dbReference>
<dbReference type="PANTHER" id="PTHR37823">
    <property type="entry name" value="CYTOCHROME C-553-LIKE"/>
    <property type="match status" value="1"/>
</dbReference>
<dbReference type="EMBL" id="SWLG01000004">
    <property type="protein sequence ID" value="TLS38258.1"/>
    <property type="molecule type" value="Genomic_DNA"/>
</dbReference>
<dbReference type="SUPFAM" id="SSF46626">
    <property type="entry name" value="Cytochrome c"/>
    <property type="match status" value="1"/>
</dbReference>
<feature type="binding site" description="axial binding residue" evidence="7">
    <location>
        <position position="104"/>
    </location>
    <ligand>
        <name>heme c</name>
        <dbReference type="ChEBI" id="CHEBI:61717"/>
    </ligand>
    <ligandPart>
        <name>Fe</name>
        <dbReference type="ChEBI" id="CHEBI:18248"/>
    </ligandPart>
</feature>
<evidence type="ECO:0000256" key="3">
    <source>
        <dbReference type="ARBA" id="ARBA00022723"/>
    </source>
</evidence>
<evidence type="ECO:0000256" key="8">
    <source>
        <dbReference type="SAM" id="Phobius"/>
    </source>
</evidence>
<dbReference type="GO" id="GO:0020037">
    <property type="term" value="F:heme binding"/>
    <property type="evidence" value="ECO:0007669"/>
    <property type="project" value="InterPro"/>
</dbReference>
<evidence type="ECO:0000256" key="6">
    <source>
        <dbReference type="PIRSR" id="PIRSR000025-1"/>
    </source>
</evidence>
<comment type="caution">
    <text evidence="10">The sequence shown here is derived from an EMBL/GenBank/DDBJ whole genome shotgun (WGS) entry which is preliminary data.</text>
</comment>
<dbReference type="Proteomes" id="UP000308230">
    <property type="component" value="Unassembled WGS sequence"/>
</dbReference>
<evidence type="ECO:0000256" key="2">
    <source>
        <dbReference type="ARBA" id="ARBA00022617"/>
    </source>
</evidence>
<protein>
    <submittedName>
        <fullName evidence="10">Cytochrome c</fullName>
    </submittedName>
</protein>
<evidence type="ECO:0000256" key="7">
    <source>
        <dbReference type="PIRSR" id="PIRSR000025-2"/>
    </source>
</evidence>
<dbReference type="InterPro" id="IPR051811">
    <property type="entry name" value="Cytochrome_c550/c551-like"/>
</dbReference>
<keyword evidence="2 6" id="KW-0349">Heme</keyword>
<dbReference type="PIRSF" id="PIRSF000025">
    <property type="entry name" value="Cytc_Bsub_c550"/>
    <property type="match status" value="1"/>
</dbReference>
<keyword evidence="3 7" id="KW-0479">Metal-binding</keyword>
<evidence type="ECO:0000256" key="1">
    <source>
        <dbReference type="ARBA" id="ARBA00022448"/>
    </source>
</evidence>
<feature type="binding site" description="axial binding residue" evidence="7">
    <location>
        <position position="68"/>
    </location>
    <ligand>
        <name>heme c</name>
        <dbReference type="ChEBI" id="CHEBI:61717"/>
    </ligand>
    <ligandPart>
        <name>Fe</name>
        <dbReference type="ChEBI" id="CHEBI:18248"/>
    </ligandPart>
</feature>
<keyword evidence="1" id="KW-0813">Transport</keyword>
<evidence type="ECO:0000259" key="9">
    <source>
        <dbReference type="PROSITE" id="PS51007"/>
    </source>
</evidence>
<dbReference type="Pfam" id="PF13442">
    <property type="entry name" value="Cytochrome_CBB3"/>
    <property type="match status" value="1"/>
</dbReference>
<evidence type="ECO:0000256" key="5">
    <source>
        <dbReference type="ARBA" id="ARBA00023004"/>
    </source>
</evidence>
<dbReference type="Gene3D" id="1.10.760.10">
    <property type="entry name" value="Cytochrome c-like domain"/>
    <property type="match status" value="1"/>
</dbReference>
<dbReference type="InterPro" id="IPR009056">
    <property type="entry name" value="Cyt_c-like_dom"/>
</dbReference>
<comment type="PTM">
    <text evidence="6">Binds 1 heme c group covalently per subunit.</text>
</comment>
<dbReference type="InterPro" id="IPR036909">
    <property type="entry name" value="Cyt_c-like_dom_sf"/>
</dbReference>
<dbReference type="GO" id="GO:0005506">
    <property type="term" value="F:iron ion binding"/>
    <property type="evidence" value="ECO:0007669"/>
    <property type="project" value="InterPro"/>
</dbReference>
<evidence type="ECO:0000313" key="11">
    <source>
        <dbReference type="Proteomes" id="UP000308230"/>
    </source>
</evidence>
<proteinExistence type="predicted"/>
<evidence type="ECO:0000313" key="10">
    <source>
        <dbReference type="EMBL" id="TLS38258.1"/>
    </source>
</evidence>
<evidence type="ECO:0000256" key="4">
    <source>
        <dbReference type="ARBA" id="ARBA00022982"/>
    </source>
</evidence>
<dbReference type="GO" id="GO:0016020">
    <property type="term" value="C:membrane"/>
    <property type="evidence" value="ECO:0007669"/>
    <property type="project" value="InterPro"/>
</dbReference>
<accession>A0A5R9F9D8</accession>
<keyword evidence="8" id="KW-0472">Membrane</keyword>
<dbReference type="AlphaFoldDB" id="A0A5R9F9D8"/>
<keyword evidence="8" id="KW-1133">Transmembrane helix</keyword>
<name>A0A5R9F9D8_9BACL</name>
<organism evidence="10 11">
    <name type="scientific">Exobacillus caeni</name>
    <dbReference type="NCBI Taxonomy" id="2574798"/>
    <lineage>
        <taxon>Bacteria</taxon>
        <taxon>Bacillati</taxon>
        <taxon>Bacillota</taxon>
        <taxon>Bacilli</taxon>
        <taxon>Bacillales</taxon>
        <taxon>Guptibacillaceae</taxon>
        <taxon>Exobacillus</taxon>
    </lineage>
</organism>
<keyword evidence="5 7" id="KW-0408">Iron</keyword>
<gene>
    <name evidence="10" type="ORF">FCL54_06920</name>
</gene>
<dbReference type="InterPro" id="IPR012218">
    <property type="entry name" value="Cyt_c_BACSU-c550-type"/>
</dbReference>